<protein>
    <submittedName>
        <fullName evidence="2">Uncharacterized protein</fullName>
    </submittedName>
</protein>
<accession>A0A6J5R7D5</accession>
<gene>
    <name evidence="2" type="ORF">UFOVP1192_68</name>
</gene>
<evidence type="ECO:0000313" key="2">
    <source>
        <dbReference type="EMBL" id="CAB4190516.1"/>
    </source>
</evidence>
<organism evidence="2">
    <name type="scientific">uncultured Caudovirales phage</name>
    <dbReference type="NCBI Taxonomy" id="2100421"/>
    <lineage>
        <taxon>Viruses</taxon>
        <taxon>Duplodnaviria</taxon>
        <taxon>Heunggongvirae</taxon>
        <taxon>Uroviricota</taxon>
        <taxon>Caudoviricetes</taxon>
        <taxon>Peduoviridae</taxon>
        <taxon>Maltschvirus</taxon>
        <taxon>Maltschvirus maltsch</taxon>
    </lineage>
</organism>
<reference evidence="2" key="1">
    <citation type="submission" date="2020-05" db="EMBL/GenBank/DDBJ databases">
        <authorList>
            <person name="Chiriac C."/>
            <person name="Salcher M."/>
            <person name="Ghai R."/>
            <person name="Kavagutti S V."/>
        </authorList>
    </citation>
    <scope>NUCLEOTIDE SEQUENCE</scope>
</reference>
<feature type="region of interest" description="Disordered" evidence="1">
    <location>
        <begin position="410"/>
        <end position="433"/>
    </location>
</feature>
<evidence type="ECO:0000256" key="1">
    <source>
        <dbReference type="SAM" id="MobiDB-lite"/>
    </source>
</evidence>
<name>A0A6J5R7D5_9CAUD</name>
<sequence>MSNYLDGLLQQATAVYNDAKKYNTTAAATALSKKPQQTQQTTNSSSVYATNRRRTGSGFINNGSSNQQQALRKFSIADIMVKAKQGLSNSNANAKAAAMVNNKKQGNVVIQQNIDNNKKSKELLINNNLTQRTAEWSRALAAMKTAMQKYYPRQDTTSVIDKWVEKNPRPAATDEGYTTGKFKASSGVPIYVPVLIRKRVKEKVGWGWRGHWKIVNKDYWGTKSFDSNKLANFSANNEFHNSGRFKNIVNMDEHNKQLLEMMDTNNKLHGVNNENYTDEQLANVNWTGVEKLQEQYQGLADSRDRYYSMTDKQLKDPKNKTKLTSILTSMLDLNKSISMESNNALKQAGFTTQTKGNLEDVQLSKLRDIDTQLQIQDEKNKSAVALSKAKAAVTVSSVKDVIAARATAIQGEKKKKKFADFSSDDTGLDQRPI</sequence>
<proteinExistence type="predicted"/>
<dbReference type="EMBL" id="LR797151">
    <property type="protein sequence ID" value="CAB4190516.1"/>
    <property type="molecule type" value="Genomic_DNA"/>
</dbReference>